<dbReference type="Pfam" id="PF00582">
    <property type="entry name" value="Usp"/>
    <property type="match status" value="2"/>
</dbReference>
<dbReference type="SUPFAM" id="SSF52402">
    <property type="entry name" value="Adenine nucleotide alpha hydrolases-like"/>
    <property type="match status" value="2"/>
</dbReference>
<dbReference type="CDD" id="cd00293">
    <property type="entry name" value="USP-like"/>
    <property type="match status" value="2"/>
</dbReference>
<evidence type="ECO:0000256" key="1">
    <source>
        <dbReference type="ARBA" id="ARBA00008791"/>
    </source>
</evidence>
<dbReference type="InterPro" id="IPR006015">
    <property type="entry name" value="Universal_stress_UspA"/>
</dbReference>
<dbReference type="PANTHER" id="PTHR46268:SF6">
    <property type="entry name" value="UNIVERSAL STRESS PROTEIN UP12"/>
    <property type="match status" value="1"/>
</dbReference>
<evidence type="ECO:0000313" key="2">
    <source>
        <dbReference type="EMBL" id="BDI32119.1"/>
    </source>
</evidence>
<dbReference type="EMBL" id="AP025739">
    <property type="protein sequence ID" value="BDI32119.1"/>
    <property type="molecule type" value="Genomic_DNA"/>
</dbReference>
<accession>A0A402CXY1</accession>
<dbReference type="KEGG" id="ccot:CCAX7_41700"/>
<dbReference type="AlphaFoldDB" id="A0A402CXY1"/>
<dbReference type="RefSeq" id="WP_119322185.1">
    <property type="nucleotide sequence ID" value="NZ_AP025739.1"/>
</dbReference>
<dbReference type="InterPro" id="IPR006016">
    <property type="entry name" value="UspA"/>
</dbReference>
<dbReference type="PANTHER" id="PTHR46268">
    <property type="entry name" value="STRESS RESPONSE PROTEIN NHAX"/>
    <property type="match status" value="1"/>
</dbReference>
<comment type="similarity">
    <text evidence="1">Belongs to the universal stress protein A family.</text>
</comment>
<dbReference type="PRINTS" id="PR01438">
    <property type="entry name" value="UNVRSLSTRESS"/>
</dbReference>
<proteinExistence type="inferred from homology"/>
<reference evidence="2 3" key="1">
    <citation type="journal article" date="2019" name="Int. J. Syst. Evol. Microbiol.">
        <title>Capsulimonas corticalis gen. nov., sp. nov., an aerobic capsulated bacterium, of a novel bacterial order, Capsulimonadales ord. nov., of the class Armatimonadia of the phylum Armatimonadetes.</title>
        <authorList>
            <person name="Li J."/>
            <person name="Kudo C."/>
            <person name="Tonouchi A."/>
        </authorList>
    </citation>
    <scope>NUCLEOTIDE SEQUENCE [LARGE SCALE GENOMIC DNA]</scope>
    <source>
        <strain evidence="2 3">AX-7</strain>
    </source>
</reference>
<gene>
    <name evidence="2" type="ORF">CCAX7_41700</name>
</gene>
<dbReference type="OrthoDB" id="9816117at2"/>
<sequence length="292" mass="31318">MFSHILLATDGSEHARRAAAAAVALAKKFGARLTLVNVYPPPHVFEPTDETHDAHTLGLREVRQNMALSCAEQIADEAGIVRQSLREQGHCVELIVKTAKQTGADLIVIGSRGLGDIGSFLLGSVSDGVLHHAHCPVLIVRTPSTFHQDTRFQNILLASDGSDCAVKSAEAAVAIAKQFESRLTIVNVYQPPVYTDPYGGSIICDSEQKYIVDFQNEAIRAAGQIAEKYGAPYCGRKEIGNTAAVIVDAAEQEHCDLIVLGSRGLGGVQSFLLGSISRRIAHYAHCPVLVVK</sequence>
<dbReference type="Gene3D" id="3.40.50.620">
    <property type="entry name" value="HUPs"/>
    <property type="match status" value="2"/>
</dbReference>
<dbReference type="InterPro" id="IPR014729">
    <property type="entry name" value="Rossmann-like_a/b/a_fold"/>
</dbReference>
<organism evidence="2 3">
    <name type="scientific">Capsulimonas corticalis</name>
    <dbReference type="NCBI Taxonomy" id="2219043"/>
    <lineage>
        <taxon>Bacteria</taxon>
        <taxon>Bacillati</taxon>
        <taxon>Armatimonadota</taxon>
        <taxon>Armatimonadia</taxon>
        <taxon>Capsulimonadales</taxon>
        <taxon>Capsulimonadaceae</taxon>
        <taxon>Capsulimonas</taxon>
    </lineage>
</organism>
<evidence type="ECO:0000313" key="3">
    <source>
        <dbReference type="Proteomes" id="UP000287394"/>
    </source>
</evidence>
<dbReference type="Proteomes" id="UP000287394">
    <property type="component" value="Chromosome"/>
</dbReference>
<keyword evidence="3" id="KW-1185">Reference proteome</keyword>
<name>A0A402CXY1_9BACT</name>
<protein>
    <submittedName>
        <fullName evidence="2">Universal stress protein</fullName>
    </submittedName>
</protein>